<dbReference type="Pfam" id="PF12770">
    <property type="entry name" value="CHAT"/>
    <property type="match status" value="1"/>
</dbReference>
<accession>A0A855X632</accession>
<proteinExistence type="predicted"/>
<dbReference type="SMART" id="SM00028">
    <property type="entry name" value="TPR"/>
    <property type="match status" value="5"/>
</dbReference>
<evidence type="ECO:0000259" key="1">
    <source>
        <dbReference type="Pfam" id="PF12770"/>
    </source>
</evidence>
<sequence length="916" mass="102205">MENQAAEKAARRFLSTGSAAHTGADELASACDRLVQQAAQTSLKHASRVARRFVARATAHGGPLALAAWRSLARVTHMSGKHAEALAAYREAKKLSRHDPITQARIDRALVDVYMYLGRFKESEQAARRAMAVFRRRNSAGDLAQTRVNYGNLLHRQDRHREAERIYRDAVAFFETTDNTVALARCYYNLANSLVQLFHMEEADRLYCRAVALWSKAGCELDACDARYGLAWLHMLLGRLHVALMELAECEAVYRKAGDPRGEALCTLDRAEVYLHLGLTSEALESARQAQVRFSKLGLRYESSKAALFRAQSAIDLELTGEARRSIQIARQGFQQDKNRGFLGVAMLTESDISARNNGSRAARLTHARQQFVRSQLPLWQAISDVKEAAVAERPDAALARLSANRAAHYVPHLYALWQVLQGDTEYKEGRIARARTCWQRAADRLDSVRAQLPPVELRSAYSRHRGSPHARLVNVELTRDPLQAAVWSERQKTAGVWRPPVLDNSLRPERLRVEASLEALASQYSALAHQVSAVGSERGRSPQTDTKIVTRLQREIRDQLMKLDTGAGAERDSAAWLRSEILAHSQRTPIVQFHLADADIIAFVHFGGRTSAVSFPDGRTRLVSALQRWRFVLEAELLPDYPGHEARIQVEESLWDEVARWLWTPLQVEPSAVEIVVVPEGELANLPWEALRINGHPLGETHRFVLTPSIRHYAAARTRRTDSRAVEIFRGAGKNLPHIDAELGYLMKMAGEHATLHGQTARSDWPSAGASHIWHFSGHALMNEQNPFYSNLVLDDGPIFAVDFRMKQCQVNLATLAACRSGEQVAMPGEESTGLVRSLLEMGARNVIAGRWPVSDQTAGLWMKTFYQQFFAGSDILNAARDAALKVKDAYPSAFHWAAFAVFGAGDIGDRDETI</sequence>
<gene>
    <name evidence="2" type="ORF">C3F09_06510</name>
</gene>
<evidence type="ECO:0000313" key="2">
    <source>
        <dbReference type="EMBL" id="PWB72550.1"/>
    </source>
</evidence>
<dbReference type="AlphaFoldDB" id="A0A855X632"/>
<organism evidence="2 3">
    <name type="scientific">candidate division GN15 bacterium</name>
    <dbReference type="NCBI Taxonomy" id="2072418"/>
    <lineage>
        <taxon>Bacteria</taxon>
        <taxon>candidate division GN15</taxon>
    </lineage>
</organism>
<dbReference type="Pfam" id="PF13181">
    <property type="entry name" value="TPR_8"/>
    <property type="match status" value="1"/>
</dbReference>
<comment type="caution">
    <text evidence="2">The sequence shown here is derived from an EMBL/GenBank/DDBJ whole genome shotgun (WGS) entry which is preliminary data.</text>
</comment>
<dbReference type="Pfam" id="PF13424">
    <property type="entry name" value="TPR_12"/>
    <property type="match status" value="1"/>
</dbReference>
<protein>
    <recommendedName>
        <fullName evidence="1">CHAT domain-containing protein</fullName>
    </recommendedName>
</protein>
<dbReference type="InterPro" id="IPR011990">
    <property type="entry name" value="TPR-like_helical_dom_sf"/>
</dbReference>
<dbReference type="EMBL" id="PQAP01000081">
    <property type="protein sequence ID" value="PWB72550.1"/>
    <property type="molecule type" value="Genomic_DNA"/>
</dbReference>
<dbReference type="InterPro" id="IPR019734">
    <property type="entry name" value="TPR_rpt"/>
</dbReference>
<dbReference type="SUPFAM" id="SSF48452">
    <property type="entry name" value="TPR-like"/>
    <property type="match status" value="2"/>
</dbReference>
<dbReference type="InterPro" id="IPR024983">
    <property type="entry name" value="CHAT_dom"/>
</dbReference>
<feature type="domain" description="CHAT" evidence="1">
    <location>
        <begin position="659"/>
        <end position="905"/>
    </location>
</feature>
<dbReference type="PANTHER" id="PTHR10098">
    <property type="entry name" value="RAPSYN-RELATED"/>
    <property type="match status" value="1"/>
</dbReference>
<dbReference type="Proteomes" id="UP000250918">
    <property type="component" value="Unassembled WGS sequence"/>
</dbReference>
<evidence type="ECO:0000313" key="3">
    <source>
        <dbReference type="Proteomes" id="UP000250918"/>
    </source>
</evidence>
<name>A0A855X632_9BACT</name>
<dbReference type="Gene3D" id="1.25.40.10">
    <property type="entry name" value="Tetratricopeptide repeat domain"/>
    <property type="match status" value="2"/>
</dbReference>
<dbReference type="PANTHER" id="PTHR10098:SF108">
    <property type="entry name" value="TETRATRICOPEPTIDE REPEAT PROTEIN 28"/>
    <property type="match status" value="1"/>
</dbReference>
<reference evidence="2 3" key="1">
    <citation type="journal article" date="2018" name="ISME J.">
        <title>A methanotrophic archaeon couples anaerobic oxidation of methane to Fe(III) reduction.</title>
        <authorList>
            <person name="Cai C."/>
            <person name="Leu A.O."/>
            <person name="Xie G.J."/>
            <person name="Guo J."/>
            <person name="Feng Y."/>
            <person name="Zhao J.X."/>
            <person name="Tyson G.W."/>
            <person name="Yuan Z."/>
            <person name="Hu S."/>
        </authorList>
    </citation>
    <scope>NUCLEOTIDE SEQUENCE [LARGE SCALE GENOMIC DNA]</scope>
    <source>
        <strain evidence="2">FeB_12</strain>
    </source>
</reference>